<reference evidence="2 3" key="1">
    <citation type="submission" date="2016-09" db="EMBL/GenBank/DDBJ databases">
        <title>Genomic analysis reveals versatility of anaerobic energy metabolism of Geosporobacter ferrireducens IRF9 of phylum Firmicutes.</title>
        <authorList>
            <person name="Kim S.-J."/>
        </authorList>
    </citation>
    <scope>NUCLEOTIDE SEQUENCE [LARGE SCALE GENOMIC DNA]</scope>
    <source>
        <strain evidence="2 3">IRF9</strain>
    </source>
</reference>
<dbReference type="STRING" id="1424294.Gferi_10705"/>
<dbReference type="OrthoDB" id="1953905at2"/>
<sequence>MESKMDIKERIEVVLELTSQKIARLEKLLEFTILQGNSIKAGDIEGLSSQIEKKQNIMNLINSLDAKFLEQYTLLKKELHIQSFEEIDAKVYPSAAALQKNVGHIMILLKKIEEVDRQNSSHLQQDLEKLKLEMKKNKAEQQGNKIAATYTRRYADVQGVFIDNKEQK</sequence>
<dbReference type="EMBL" id="CP017269">
    <property type="protein sequence ID" value="AOT70015.1"/>
    <property type="molecule type" value="Genomic_DNA"/>
</dbReference>
<gene>
    <name evidence="2" type="ORF">Gferi_10705</name>
</gene>
<dbReference type="KEGG" id="gfe:Gferi_10705"/>
<evidence type="ECO:0000313" key="2">
    <source>
        <dbReference type="EMBL" id="AOT70015.1"/>
    </source>
</evidence>
<dbReference type="InterPro" id="IPR007809">
    <property type="entry name" value="FlgN-like"/>
</dbReference>
<evidence type="ECO:0000313" key="3">
    <source>
        <dbReference type="Proteomes" id="UP000095743"/>
    </source>
</evidence>
<dbReference type="InterPro" id="IPR036679">
    <property type="entry name" value="FlgN-like_sf"/>
</dbReference>
<dbReference type="GO" id="GO:0044780">
    <property type="term" value="P:bacterial-type flagellum assembly"/>
    <property type="evidence" value="ECO:0007669"/>
    <property type="project" value="InterPro"/>
</dbReference>
<proteinExistence type="predicted"/>
<accession>A0A1D8GGH2</accession>
<dbReference type="Proteomes" id="UP000095743">
    <property type="component" value="Chromosome"/>
</dbReference>
<keyword evidence="3" id="KW-1185">Reference proteome</keyword>
<name>A0A1D8GGH2_9FIRM</name>
<organism evidence="2 3">
    <name type="scientific">Geosporobacter ferrireducens</name>
    <dbReference type="NCBI Taxonomy" id="1424294"/>
    <lineage>
        <taxon>Bacteria</taxon>
        <taxon>Bacillati</taxon>
        <taxon>Bacillota</taxon>
        <taxon>Clostridia</taxon>
        <taxon>Peptostreptococcales</taxon>
        <taxon>Thermotaleaceae</taxon>
        <taxon>Geosporobacter</taxon>
    </lineage>
</organism>
<keyword evidence="1" id="KW-1005">Bacterial flagellum biogenesis</keyword>
<evidence type="ECO:0000256" key="1">
    <source>
        <dbReference type="ARBA" id="ARBA00022795"/>
    </source>
</evidence>
<dbReference type="SUPFAM" id="SSF140566">
    <property type="entry name" value="FlgN-like"/>
    <property type="match status" value="1"/>
</dbReference>
<protein>
    <recommendedName>
        <fullName evidence="4">Flagellar biosynthesis protein FlgN</fullName>
    </recommendedName>
</protein>
<evidence type="ECO:0008006" key="4">
    <source>
        <dbReference type="Google" id="ProtNLM"/>
    </source>
</evidence>
<dbReference type="Pfam" id="PF05130">
    <property type="entry name" value="FlgN"/>
    <property type="match status" value="1"/>
</dbReference>
<dbReference type="AlphaFoldDB" id="A0A1D8GGH2"/>